<comment type="caution">
    <text evidence="8">The sequence shown here is derived from an EMBL/GenBank/DDBJ whole genome shotgun (WGS) entry which is preliminary data.</text>
</comment>
<dbReference type="SUPFAM" id="SSF57535">
    <property type="entry name" value="Complement control module/SCR domain"/>
    <property type="match status" value="1"/>
</dbReference>
<dbReference type="CDD" id="cd12087">
    <property type="entry name" value="TM_EGFR-like"/>
    <property type="match status" value="1"/>
</dbReference>
<evidence type="ECO:0000259" key="6">
    <source>
        <dbReference type="PROSITE" id="PS50923"/>
    </source>
</evidence>
<reference evidence="8 9" key="1">
    <citation type="submission" date="2024-01" db="EMBL/GenBank/DDBJ databases">
        <title>The genome of the rayed Mediterranean limpet Patella caerulea (Linnaeus, 1758).</title>
        <authorList>
            <person name="Anh-Thu Weber A."/>
            <person name="Halstead-Nussloch G."/>
        </authorList>
    </citation>
    <scope>NUCLEOTIDE SEQUENCE [LARGE SCALE GENOMIC DNA]</scope>
    <source>
        <strain evidence="8">AATW-2023a</strain>
        <tissue evidence="8">Whole specimen</tissue>
    </source>
</reference>
<evidence type="ECO:0000256" key="2">
    <source>
        <dbReference type="ARBA" id="ARBA00023157"/>
    </source>
</evidence>
<dbReference type="CDD" id="cd00033">
    <property type="entry name" value="CCP"/>
    <property type="match status" value="1"/>
</dbReference>
<name>A0AAN8JIX4_PATCE</name>
<keyword evidence="3" id="KW-0768">Sushi</keyword>
<evidence type="ECO:0000256" key="5">
    <source>
        <dbReference type="SAM" id="Phobius"/>
    </source>
</evidence>
<protein>
    <recommendedName>
        <fullName evidence="10">Sushi domain-containing protein</fullName>
    </recommendedName>
</protein>
<dbReference type="SUPFAM" id="SSF54277">
    <property type="entry name" value="CAD &amp; PB1 domains"/>
    <property type="match status" value="1"/>
</dbReference>
<dbReference type="Gene3D" id="2.10.70.10">
    <property type="entry name" value="Complement Module, domain 1"/>
    <property type="match status" value="1"/>
</dbReference>
<dbReference type="InterPro" id="IPR000436">
    <property type="entry name" value="Sushi_SCR_CCP_dom"/>
</dbReference>
<comment type="caution">
    <text evidence="3">Lacks conserved residue(s) required for the propagation of feature annotation.</text>
</comment>
<gene>
    <name evidence="8" type="ORF">SNE40_013236</name>
</gene>
<proteinExistence type="predicted"/>
<dbReference type="AlphaFoldDB" id="A0AAN8JIX4"/>
<dbReference type="InterPro" id="IPR003508">
    <property type="entry name" value="CIDE-N_dom"/>
</dbReference>
<dbReference type="PROSITE" id="PS50923">
    <property type="entry name" value="SUSHI"/>
    <property type="match status" value="1"/>
</dbReference>
<evidence type="ECO:0000313" key="8">
    <source>
        <dbReference type="EMBL" id="KAK6178447.1"/>
    </source>
</evidence>
<dbReference type="InterPro" id="IPR035976">
    <property type="entry name" value="Sushi/SCR/CCP_sf"/>
</dbReference>
<dbReference type="PANTHER" id="PTHR12306">
    <property type="entry name" value="CELL DEATH ACTIVATOR CIDE"/>
    <property type="match status" value="1"/>
</dbReference>
<evidence type="ECO:0000256" key="4">
    <source>
        <dbReference type="PROSITE-ProRule" id="PRU00447"/>
    </source>
</evidence>
<sequence>MECKSLTDGAKNASLILSSTDSTINTTVTITCSDSSQRLVGWPSLTCLTNSKWSSSLPYCTENDGFTERERLILSVMGSILLVILLTGLVIFYCWCIKRRKHKQKQETLLARTMHRISLRDPLDELTRRESRRSYGEQSASEYYTEISTKRNMFKIWTVDRNTKTFTFASDVQEVLDKGATKLGLMNPSRLVLEDDGTEIDCDEALQACAGKVIMILEKNDRWEPKDILLNVESLPDISQQNGKLRTSTDIAYL</sequence>
<dbReference type="GO" id="GO:0042981">
    <property type="term" value="P:regulation of apoptotic process"/>
    <property type="evidence" value="ECO:0007669"/>
    <property type="project" value="TreeGrafter"/>
</dbReference>
<accession>A0AAN8JIX4</accession>
<evidence type="ECO:0008006" key="10">
    <source>
        <dbReference type="Google" id="ProtNLM"/>
    </source>
</evidence>
<dbReference type="EMBL" id="JAZGQO010000009">
    <property type="protein sequence ID" value="KAK6178447.1"/>
    <property type="molecule type" value="Genomic_DNA"/>
</dbReference>
<dbReference type="SMART" id="SM00266">
    <property type="entry name" value="CAD"/>
    <property type="match status" value="1"/>
</dbReference>
<dbReference type="Gene3D" id="3.10.20.10">
    <property type="match status" value="1"/>
</dbReference>
<dbReference type="SMART" id="SM00032">
    <property type="entry name" value="CCP"/>
    <property type="match status" value="1"/>
</dbReference>
<feature type="domain" description="Sushi" evidence="6">
    <location>
        <begin position="1"/>
        <end position="62"/>
    </location>
</feature>
<dbReference type="GO" id="GO:0006915">
    <property type="term" value="P:apoptotic process"/>
    <property type="evidence" value="ECO:0007669"/>
    <property type="project" value="UniProtKB-UniRule"/>
</dbReference>
<keyword evidence="5" id="KW-0812">Transmembrane</keyword>
<dbReference type="Pfam" id="PF02017">
    <property type="entry name" value="CIDE-N"/>
    <property type="match status" value="1"/>
</dbReference>
<keyword evidence="5" id="KW-1133">Transmembrane helix</keyword>
<feature type="domain" description="CIDE-N" evidence="7">
    <location>
        <begin position="150"/>
        <end position="225"/>
    </location>
</feature>
<keyword evidence="5" id="KW-0472">Membrane</keyword>
<evidence type="ECO:0000256" key="1">
    <source>
        <dbReference type="ARBA" id="ARBA00022703"/>
    </source>
</evidence>
<keyword evidence="2" id="KW-1015">Disulfide bond</keyword>
<dbReference type="Proteomes" id="UP001347796">
    <property type="component" value="Unassembled WGS sequence"/>
</dbReference>
<dbReference type="PANTHER" id="PTHR12306:SF15">
    <property type="entry name" value="DNAATION FACTOR-RELATED PROTEIN 1, ISOFORM B-RELATED"/>
    <property type="match status" value="1"/>
</dbReference>
<keyword evidence="1 4" id="KW-0053">Apoptosis</keyword>
<evidence type="ECO:0000256" key="3">
    <source>
        <dbReference type="PROSITE-ProRule" id="PRU00302"/>
    </source>
</evidence>
<evidence type="ECO:0000313" key="9">
    <source>
        <dbReference type="Proteomes" id="UP001347796"/>
    </source>
</evidence>
<feature type="transmembrane region" description="Helical" evidence="5">
    <location>
        <begin position="72"/>
        <end position="96"/>
    </location>
</feature>
<evidence type="ECO:0000259" key="7">
    <source>
        <dbReference type="PROSITE" id="PS51135"/>
    </source>
</evidence>
<organism evidence="8 9">
    <name type="scientific">Patella caerulea</name>
    <name type="common">Rayed Mediterranean limpet</name>
    <dbReference type="NCBI Taxonomy" id="87958"/>
    <lineage>
        <taxon>Eukaryota</taxon>
        <taxon>Metazoa</taxon>
        <taxon>Spiralia</taxon>
        <taxon>Lophotrochozoa</taxon>
        <taxon>Mollusca</taxon>
        <taxon>Gastropoda</taxon>
        <taxon>Patellogastropoda</taxon>
        <taxon>Patelloidea</taxon>
        <taxon>Patellidae</taxon>
        <taxon>Patella</taxon>
    </lineage>
</organism>
<dbReference type="PROSITE" id="PS51135">
    <property type="entry name" value="CIDE_N"/>
    <property type="match status" value="1"/>
</dbReference>
<dbReference type="Pfam" id="PF00084">
    <property type="entry name" value="Sushi"/>
    <property type="match status" value="1"/>
</dbReference>
<keyword evidence="9" id="KW-1185">Reference proteome</keyword>